<sequence length="247" mass="27445">METSQPPFRATLGRSIRLFGAFRKEQTDPDHFYGTLARDTAAQLATYTDLSGALVADVGGGPGYFTDVLRAHGARTLCVDCDAGEMTARDGAVPEGAVLGSALAIPLRDGAVDVCFSSNVLEHVPDPWRMAEEMVRVTRPGGIVYLSFTNWLSPWGGHETSPWHYLGGHRAARRYQRRHGRRPKNLYQRSLYPVSAGAALRWARGRRDAELLDARPRYHPSWAAGVVRLPGVREIVTWNLLLVLRRR</sequence>
<proteinExistence type="predicted"/>
<keyword evidence="2" id="KW-0489">Methyltransferase</keyword>
<dbReference type="EMBL" id="BOOU01000003">
    <property type="protein sequence ID" value="GII75327.1"/>
    <property type="molecule type" value="Genomic_DNA"/>
</dbReference>
<keyword evidence="3" id="KW-1185">Reference proteome</keyword>
<dbReference type="PANTHER" id="PTHR43861">
    <property type="entry name" value="TRANS-ACONITATE 2-METHYLTRANSFERASE-RELATED"/>
    <property type="match status" value="1"/>
</dbReference>
<dbReference type="GO" id="GO:0032259">
    <property type="term" value="P:methylation"/>
    <property type="evidence" value="ECO:0007669"/>
    <property type="project" value="UniProtKB-KW"/>
</dbReference>
<evidence type="ECO:0000313" key="2">
    <source>
        <dbReference type="EMBL" id="GII75327.1"/>
    </source>
</evidence>
<dbReference type="AlphaFoldDB" id="A0A919UYP4"/>
<dbReference type="InterPro" id="IPR013216">
    <property type="entry name" value="Methyltransf_11"/>
</dbReference>
<evidence type="ECO:0000313" key="3">
    <source>
        <dbReference type="Proteomes" id="UP000655287"/>
    </source>
</evidence>
<dbReference type="SUPFAM" id="SSF53335">
    <property type="entry name" value="S-adenosyl-L-methionine-dependent methyltransferases"/>
    <property type="match status" value="1"/>
</dbReference>
<reference evidence="2" key="1">
    <citation type="submission" date="2021-01" db="EMBL/GenBank/DDBJ databases">
        <title>Whole genome shotgun sequence of Sphaerisporangium rufum NBRC 109079.</title>
        <authorList>
            <person name="Komaki H."/>
            <person name="Tamura T."/>
        </authorList>
    </citation>
    <scope>NUCLEOTIDE SEQUENCE</scope>
    <source>
        <strain evidence="2">NBRC 109079</strain>
    </source>
</reference>
<gene>
    <name evidence="2" type="ORF">Sru01_03090</name>
</gene>
<feature type="domain" description="Methyltransferase type 11" evidence="1">
    <location>
        <begin position="57"/>
        <end position="145"/>
    </location>
</feature>
<organism evidence="2 3">
    <name type="scientific">Sphaerisporangium rufum</name>
    <dbReference type="NCBI Taxonomy" id="1381558"/>
    <lineage>
        <taxon>Bacteria</taxon>
        <taxon>Bacillati</taxon>
        <taxon>Actinomycetota</taxon>
        <taxon>Actinomycetes</taxon>
        <taxon>Streptosporangiales</taxon>
        <taxon>Streptosporangiaceae</taxon>
        <taxon>Sphaerisporangium</taxon>
    </lineage>
</organism>
<comment type="caution">
    <text evidence="2">The sequence shown here is derived from an EMBL/GenBank/DDBJ whole genome shotgun (WGS) entry which is preliminary data.</text>
</comment>
<dbReference type="GO" id="GO:0008757">
    <property type="term" value="F:S-adenosylmethionine-dependent methyltransferase activity"/>
    <property type="evidence" value="ECO:0007669"/>
    <property type="project" value="InterPro"/>
</dbReference>
<name>A0A919UYP4_9ACTN</name>
<dbReference type="InterPro" id="IPR029063">
    <property type="entry name" value="SAM-dependent_MTases_sf"/>
</dbReference>
<keyword evidence="2" id="KW-0808">Transferase</keyword>
<protein>
    <submittedName>
        <fullName evidence="2">SAM-dependent methyltransferase</fullName>
    </submittedName>
</protein>
<dbReference type="Gene3D" id="3.40.50.150">
    <property type="entry name" value="Vaccinia Virus protein VP39"/>
    <property type="match status" value="1"/>
</dbReference>
<dbReference type="Pfam" id="PF08241">
    <property type="entry name" value="Methyltransf_11"/>
    <property type="match status" value="1"/>
</dbReference>
<dbReference type="CDD" id="cd02440">
    <property type="entry name" value="AdoMet_MTases"/>
    <property type="match status" value="1"/>
</dbReference>
<accession>A0A919UYP4</accession>
<dbReference type="Proteomes" id="UP000655287">
    <property type="component" value="Unassembled WGS sequence"/>
</dbReference>
<evidence type="ECO:0000259" key="1">
    <source>
        <dbReference type="Pfam" id="PF08241"/>
    </source>
</evidence>